<dbReference type="PANTHER" id="PTHR37423">
    <property type="entry name" value="SOLUBLE LYTIC MUREIN TRANSGLYCOSYLASE-RELATED"/>
    <property type="match status" value="1"/>
</dbReference>
<evidence type="ECO:0000256" key="2">
    <source>
        <dbReference type="SAM" id="SignalP"/>
    </source>
</evidence>
<feature type="domain" description="Transglycosylase SLT" evidence="3">
    <location>
        <begin position="159"/>
        <end position="257"/>
    </location>
</feature>
<dbReference type="Gene3D" id="1.25.40.10">
    <property type="entry name" value="Tetratricopeptide repeat domain"/>
    <property type="match status" value="1"/>
</dbReference>
<dbReference type="RefSeq" id="WP_083633795.1">
    <property type="nucleotide sequence ID" value="NZ_MSYM01000008.1"/>
</dbReference>
<keyword evidence="5" id="KW-1185">Reference proteome</keyword>
<dbReference type="GO" id="GO:0000270">
    <property type="term" value="P:peptidoglycan metabolic process"/>
    <property type="evidence" value="ECO:0007669"/>
    <property type="project" value="InterPro"/>
</dbReference>
<dbReference type="InterPro" id="IPR006597">
    <property type="entry name" value="Sel1-like"/>
</dbReference>
<feature type="chain" id="PRO_5013090587" evidence="2">
    <location>
        <begin position="27"/>
        <end position="294"/>
    </location>
</feature>
<name>A0A1Q8YGZ4_9BURK</name>
<dbReference type="AlphaFoldDB" id="A0A1Q8YGZ4"/>
<dbReference type="CDD" id="cd00254">
    <property type="entry name" value="LT-like"/>
    <property type="match status" value="1"/>
</dbReference>
<dbReference type="EMBL" id="MSYM01000008">
    <property type="protein sequence ID" value="OLP07338.1"/>
    <property type="molecule type" value="Genomic_DNA"/>
</dbReference>
<dbReference type="SUPFAM" id="SSF81901">
    <property type="entry name" value="HCP-like"/>
    <property type="match status" value="1"/>
</dbReference>
<dbReference type="InterPro" id="IPR008258">
    <property type="entry name" value="Transglycosylase_SLT_dom_1"/>
</dbReference>
<protein>
    <submittedName>
        <fullName evidence="4">Lytic murein transglycosylase</fullName>
    </submittedName>
</protein>
<evidence type="ECO:0000313" key="5">
    <source>
        <dbReference type="Proteomes" id="UP000185911"/>
    </source>
</evidence>
<keyword evidence="2" id="KW-0732">Signal</keyword>
<sequence>MNMTLLTLPRCLTLLAFAGVATASLAQISVSPVAASPSLFEQAQAYENGEGIQRDSLLAANLYCKAARLGNRDAQYNLGWMYANGRGVARHDGHAAFLFKASAEQGVDTAQRLLSRFDGVPPEMPDCMSAREPPAAPPLVTWTPVNYALSAPRPILTLVNKLAPRFQVEPQLVLSIIAAESNFNAQAVSAKNAQGLMQLIPETSERFNVKNAFDPAQNIRGGLSYLRWLLAYFEGDVALVAAAYNSGERTVERYKGVPPYPETRNYVKRVLNAFGAHTHAFDGNVVQPSLALKK</sequence>
<dbReference type="Gene3D" id="1.10.530.10">
    <property type="match status" value="1"/>
</dbReference>
<dbReference type="InterPro" id="IPR023346">
    <property type="entry name" value="Lysozyme-like_dom_sf"/>
</dbReference>
<dbReference type="STRING" id="81479.RA876_00535"/>
<feature type="signal peptide" evidence="2">
    <location>
        <begin position="1"/>
        <end position="26"/>
    </location>
</feature>
<evidence type="ECO:0000259" key="3">
    <source>
        <dbReference type="Pfam" id="PF01464"/>
    </source>
</evidence>
<dbReference type="Proteomes" id="UP000185911">
    <property type="component" value="Unassembled WGS sequence"/>
</dbReference>
<organism evidence="4 5">
    <name type="scientific">Rhodoferax antarcticus ANT.BR</name>
    <dbReference type="NCBI Taxonomy" id="1111071"/>
    <lineage>
        <taxon>Bacteria</taxon>
        <taxon>Pseudomonadati</taxon>
        <taxon>Pseudomonadota</taxon>
        <taxon>Betaproteobacteria</taxon>
        <taxon>Burkholderiales</taxon>
        <taxon>Comamonadaceae</taxon>
        <taxon>Rhodoferax</taxon>
    </lineage>
</organism>
<dbReference type="PROSITE" id="PS00922">
    <property type="entry name" value="TRANSGLYCOSYLASE"/>
    <property type="match status" value="1"/>
</dbReference>
<dbReference type="SUPFAM" id="SSF53955">
    <property type="entry name" value="Lysozyme-like"/>
    <property type="match status" value="1"/>
</dbReference>
<accession>A0A1Q8YGZ4</accession>
<proteinExistence type="inferred from homology"/>
<evidence type="ECO:0000313" key="4">
    <source>
        <dbReference type="EMBL" id="OLP07338.1"/>
    </source>
</evidence>
<evidence type="ECO:0000256" key="1">
    <source>
        <dbReference type="ARBA" id="ARBA00007734"/>
    </source>
</evidence>
<reference evidence="4 5" key="1">
    <citation type="submission" date="2017-01" db="EMBL/GenBank/DDBJ databases">
        <title>Genome sequence of Rhodoferax antarcticus ANT.BR, a psychrophilic purple nonsulfur bacterium from an Antarctic microbial mat.</title>
        <authorList>
            <person name="Baker J."/>
            <person name="Riester C."/>
            <person name="Skinner B."/>
            <person name="Newell A."/>
            <person name="Swingley W."/>
            <person name="Madigan M."/>
            <person name="Jung D."/>
            <person name="Asao M."/>
            <person name="Chen M."/>
            <person name="Loughlin P."/>
            <person name="Pan H."/>
            <person name="Lin S."/>
            <person name="Li N."/>
            <person name="Shaw J."/>
            <person name="Prado M."/>
            <person name="Sherman C."/>
            <person name="Li X."/>
            <person name="Tang J."/>
            <person name="Blankenship R."/>
            <person name="Zhao T."/>
            <person name="Touchman J."/>
            <person name="Sattley M."/>
        </authorList>
    </citation>
    <scope>NUCLEOTIDE SEQUENCE [LARGE SCALE GENOMIC DNA]</scope>
    <source>
        <strain evidence="4 5">ANT.BR</strain>
    </source>
</reference>
<dbReference type="Pfam" id="PF01464">
    <property type="entry name" value="SLT"/>
    <property type="match status" value="1"/>
</dbReference>
<dbReference type="PANTHER" id="PTHR37423:SF2">
    <property type="entry name" value="MEMBRANE-BOUND LYTIC MUREIN TRANSGLYCOSYLASE C"/>
    <property type="match status" value="1"/>
</dbReference>
<dbReference type="GO" id="GO:0008933">
    <property type="term" value="F:peptidoglycan lytic transglycosylase activity"/>
    <property type="evidence" value="ECO:0007669"/>
    <property type="project" value="InterPro"/>
</dbReference>
<comment type="caution">
    <text evidence="4">The sequence shown here is derived from an EMBL/GenBank/DDBJ whole genome shotgun (WGS) entry which is preliminary data.</text>
</comment>
<dbReference type="InterPro" id="IPR011990">
    <property type="entry name" value="TPR-like_helical_dom_sf"/>
</dbReference>
<dbReference type="InterPro" id="IPR000189">
    <property type="entry name" value="Transglyc_AS"/>
</dbReference>
<dbReference type="SMART" id="SM00671">
    <property type="entry name" value="SEL1"/>
    <property type="match status" value="2"/>
</dbReference>
<comment type="similarity">
    <text evidence="1">Belongs to the transglycosylase Slt family.</text>
</comment>
<dbReference type="Pfam" id="PF08238">
    <property type="entry name" value="Sel1"/>
    <property type="match status" value="2"/>
</dbReference>
<gene>
    <name evidence="4" type="ORF">BLL52_1168</name>
</gene>
<dbReference type="GO" id="GO:0016020">
    <property type="term" value="C:membrane"/>
    <property type="evidence" value="ECO:0007669"/>
    <property type="project" value="InterPro"/>
</dbReference>